<dbReference type="AlphaFoldDB" id="A0A7W9UM72"/>
<comment type="similarity">
    <text evidence="1">Belongs to the enoyl-CoA hydratase/isomerase family.</text>
</comment>
<dbReference type="RefSeq" id="WP_040753296.1">
    <property type="nucleotide sequence ID" value="NZ_JACHIT010000002.1"/>
</dbReference>
<dbReference type="EMBL" id="JACHIT010000002">
    <property type="protein sequence ID" value="MBB5918319.1"/>
    <property type="molecule type" value="Genomic_DNA"/>
</dbReference>
<dbReference type="PANTHER" id="PTHR43841:SF3">
    <property type="entry name" value="(3R)-HYDROXYACYL-ACP DEHYDRATASE SUBUNIT HADB"/>
    <property type="match status" value="1"/>
</dbReference>
<dbReference type="Gene3D" id="3.10.129.10">
    <property type="entry name" value="Hotdog Thioesterase"/>
    <property type="match status" value="1"/>
</dbReference>
<name>A0A7W9UM72_9NOCA</name>
<dbReference type="GO" id="GO:0006633">
    <property type="term" value="P:fatty acid biosynthetic process"/>
    <property type="evidence" value="ECO:0007669"/>
    <property type="project" value="InterPro"/>
</dbReference>
<protein>
    <submittedName>
        <fullName evidence="3">Acyl dehydratase</fullName>
    </submittedName>
</protein>
<evidence type="ECO:0000313" key="4">
    <source>
        <dbReference type="Proteomes" id="UP000540412"/>
    </source>
</evidence>
<dbReference type="Proteomes" id="UP000540412">
    <property type="component" value="Unassembled WGS sequence"/>
</dbReference>
<dbReference type="InterPro" id="IPR029069">
    <property type="entry name" value="HotDog_dom_sf"/>
</dbReference>
<dbReference type="SUPFAM" id="SSF54637">
    <property type="entry name" value="Thioesterase/thiol ester dehydrase-isomerase"/>
    <property type="match status" value="1"/>
</dbReference>
<organism evidence="3 4">
    <name type="scientific">Nocardia transvalensis</name>
    <dbReference type="NCBI Taxonomy" id="37333"/>
    <lineage>
        <taxon>Bacteria</taxon>
        <taxon>Bacillati</taxon>
        <taxon>Actinomycetota</taxon>
        <taxon>Actinomycetes</taxon>
        <taxon>Mycobacteriales</taxon>
        <taxon>Nocardiaceae</taxon>
        <taxon>Nocardia</taxon>
    </lineage>
</organism>
<comment type="caution">
    <text evidence="3">The sequence shown here is derived from an EMBL/GenBank/DDBJ whole genome shotgun (WGS) entry which is preliminary data.</text>
</comment>
<evidence type="ECO:0000259" key="2">
    <source>
        <dbReference type="Pfam" id="PF01575"/>
    </source>
</evidence>
<dbReference type="PRINTS" id="PR01483">
    <property type="entry name" value="FASYNTHASE"/>
</dbReference>
<feature type="domain" description="MaoC-like" evidence="2">
    <location>
        <begin position="10"/>
        <end position="98"/>
    </location>
</feature>
<dbReference type="GO" id="GO:0004312">
    <property type="term" value="F:fatty acid synthase activity"/>
    <property type="evidence" value="ECO:0007669"/>
    <property type="project" value="InterPro"/>
</dbReference>
<sequence length="138" mass="14704">MSEDIRPGTVLGERRIHVDRATLVRYSGASGDFNPIHWDERTAKAVDLPDVIAHGMWTMGAAIQLVVDWCGDAGRIESYAAKFTAPVPVPHDGGADIDIGAVVKSVERERLSVDLTATCDGAKVLTRAVATVAIVHSA</sequence>
<dbReference type="Pfam" id="PF01575">
    <property type="entry name" value="MaoC_dehydratas"/>
    <property type="match status" value="1"/>
</dbReference>
<keyword evidence="4" id="KW-1185">Reference proteome</keyword>
<evidence type="ECO:0000256" key="1">
    <source>
        <dbReference type="ARBA" id="ARBA00005254"/>
    </source>
</evidence>
<dbReference type="InterPro" id="IPR003965">
    <property type="entry name" value="Fatty_acid_synthase"/>
</dbReference>
<dbReference type="InterPro" id="IPR002539">
    <property type="entry name" value="MaoC-like_dom"/>
</dbReference>
<gene>
    <name evidence="3" type="ORF">BJY24_007231</name>
</gene>
<dbReference type="PANTHER" id="PTHR43841">
    <property type="entry name" value="3-HYDROXYACYL-THIOESTER DEHYDRATASE HTDX-RELATED"/>
    <property type="match status" value="1"/>
</dbReference>
<reference evidence="3 4" key="1">
    <citation type="submission" date="2020-08" db="EMBL/GenBank/DDBJ databases">
        <title>Sequencing the genomes of 1000 actinobacteria strains.</title>
        <authorList>
            <person name="Klenk H.-P."/>
        </authorList>
    </citation>
    <scope>NUCLEOTIDE SEQUENCE [LARGE SCALE GENOMIC DNA]</scope>
    <source>
        <strain evidence="3 4">DSM 43582</strain>
    </source>
</reference>
<dbReference type="GO" id="GO:0005835">
    <property type="term" value="C:fatty acid synthase complex"/>
    <property type="evidence" value="ECO:0007669"/>
    <property type="project" value="InterPro"/>
</dbReference>
<accession>A0A7W9UM72</accession>
<proteinExistence type="inferred from homology"/>
<evidence type="ECO:0000313" key="3">
    <source>
        <dbReference type="EMBL" id="MBB5918319.1"/>
    </source>
</evidence>